<reference evidence="3" key="1">
    <citation type="journal article" date="2014" name="Int. J. Syst. Evol. Microbiol.">
        <title>Complete genome sequence of Corynebacterium casei LMG S-19264T (=DSM 44701T), isolated from a smear-ripened cheese.</title>
        <authorList>
            <consortium name="US DOE Joint Genome Institute (JGI-PGF)"/>
            <person name="Walter F."/>
            <person name="Albersmeier A."/>
            <person name="Kalinowski J."/>
            <person name="Ruckert C."/>
        </authorList>
    </citation>
    <scope>NUCLEOTIDE SEQUENCE</scope>
    <source>
        <strain evidence="3">CGMCC 1.15343</strain>
    </source>
</reference>
<accession>A0A916XAM9</accession>
<comment type="caution">
    <text evidence="3">The sequence shown here is derived from an EMBL/GenBank/DDBJ whole genome shotgun (WGS) entry which is preliminary data.</text>
</comment>
<feature type="chain" id="PRO_5036766817" description="NlpE C-terminal OB domain-containing protein" evidence="1">
    <location>
        <begin position="26"/>
        <end position="126"/>
    </location>
</feature>
<evidence type="ECO:0000313" key="4">
    <source>
        <dbReference type="Proteomes" id="UP000651668"/>
    </source>
</evidence>
<dbReference type="RefSeq" id="WP_229663507.1">
    <property type="nucleotide sequence ID" value="NZ_BMIL01000002.1"/>
</dbReference>
<feature type="domain" description="NlpE C-terminal OB" evidence="2">
    <location>
        <begin position="31"/>
        <end position="117"/>
    </location>
</feature>
<reference evidence="3" key="2">
    <citation type="submission" date="2020-09" db="EMBL/GenBank/DDBJ databases">
        <authorList>
            <person name="Sun Q."/>
            <person name="Zhou Y."/>
        </authorList>
    </citation>
    <scope>NUCLEOTIDE SEQUENCE</scope>
    <source>
        <strain evidence="3">CGMCC 1.15343</strain>
    </source>
</reference>
<dbReference type="Proteomes" id="UP000651668">
    <property type="component" value="Unassembled WGS sequence"/>
</dbReference>
<gene>
    <name evidence="3" type="ORF">GCM10011387_09010</name>
</gene>
<evidence type="ECO:0000313" key="3">
    <source>
        <dbReference type="EMBL" id="GGC57587.1"/>
    </source>
</evidence>
<dbReference type="InterPro" id="IPR038139">
    <property type="entry name" value="NlpE_C_sf"/>
</dbReference>
<evidence type="ECO:0000256" key="1">
    <source>
        <dbReference type="SAM" id="SignalP"/>
    </source>
</evidence>
<sequence length="126" mass="14214">MMKIVKQISLALLLLTLFAACNNNAADKKKVKSRVVKGLYSFGPEIRSFTDCDEAREYWVVDSANTLELAYSNMNFEKPYEPVYIEVECKMVKSDSLSVTADYDSTMVVTKLLKITKEIPDGPCNQ</sequence>
<protein>
    <recommendedName>
        <fullName evidence="2">NlpE C-terminal OB domain-containing protein</fullName>
    </recommendedName>
</protein>
<evidence type="ECO:0000259" key="2">
    <source>
        <dbReference type="Pfam" id="PF17185"/>
    </source>
</evidence>
<keyword evidence="1" id="KW-0732">Signal</keyword>
<dbReference type="Gene3D" id="2.40.50.540">
    <property type="match status" value="1"/>
</dbReference>
<feature type="signal peptide" evidence="1">
    <location>
        <begin position="1"/>
        <end position="25"/>
    </location>
</feature>
<organism evidence="3 4">
    <name type="scientific">Pedobacter quisquiliarum</name>
    <dbReference type="NCBI Taxonomy" id="1834438"/>
    <lineage>
        <taxon>Bacteria</taxon>
        <taxon>Pseudomonadati</taxon>
        <taxon>Bacteroidota</taxon>
        <taxon>Sphingobacteriia</taxon>
        <taxon>Sphingobacteriales</taxon>
        <taxon>Sphingobacteriaceae</taxon>
        <taxon>Pedobacter</taxon>
    </lineage>
</organism>
<dbReference type="AlphaFoldDB" id="A0A916XAM9"/>
<keyword evidence="4" id="KW-1185">Reference proteome</keyword>
<dbReference type="EMBL" id="BMIL01000002">
    <property type="protein sequence ID" value="GGC57587.1"/>
    <property type="molecule type" value="Genomic_DNA"/>
</dbReference>
<proteinExistence type="predicted"/>
<dbReference type="PROSITE" id="PS51257">
    <property type="entry name" value="PROKAR_LIPOPROTEIN"/>
    <property type="match status" value="1"/>
</dbReference>
<dbReference type="InterPro" id="IPR033450">
    <property type="entry name" value="NlpE_C"/>
</dbReference>
<dbReference type="Pfam" id="PF17185">
    <property type="entry name" value="NlpE_C"/>
    <property type="match status" value="1"/>
</dbReference>
<name>A0A916XAM9_9SPHI</name>